<dbReference type="RefSeq" id="WP_163677915.1">
    <property type="nucleotide sequence ID" value="NZ_JAAIYP010000035.1"/>
</dbReference>
<reference evidence="2 3" key="1">
    <citation type="submission" date="2020-02" db="EMBL/GenBank/DDBJ databases">
        <authorList>
            <person name="Dziuba M."/>
            <person name="Kuznetsov B."/>
            <person name="Mardanov A."/>
            <person name="Ravin N."/>
            <person name="Grouzdev D."/>
        </authorList>
    </citation>
    <scope>NUCLEOTIDE SEQUENCE [LARGE SCALE GENOMIC DNA]</scope>
    <source>
        <strain evidence="2 3">SpK</strain>
    </source>
</reference>
<dbReference type="EMBL" id="JAAIYP010000035">
    <property type="protein sequence ID" value="NFV80193.1"/>
    <property type="molecule type" value="Genomic_DNA"/>
</dbReference>
<keyword evidence="1" id="KW-0732">Signal</keyword>
<dbReference type="AlphaFoldDB" id="A0A7C9UZ17"/>
<evidence type="ECO:0000313" key="2">
    <source>
        <dbReference type="EMBL" id="NFV80193.1"/>
    </source>
</evidence>
<dbReference type="Proteomes" id="UP000480684">
    <property type="component" value="Unassembled WGS sequence"/>
</dbReference>
<evidence type="ECO:0000256" key="1">
    <source>
        <dbReference type="SAM" id="SignalP"/>
    </source>
</evidence>
<feature type="chain" id="PRO_5028999406" evidence="1">
    <location>
        <begin position="23"/>
        <end position="224"/>
    </location>
</feature>
<protein>
    <submittedName>
        <fullName evidence="2">Uncharacterized protein</fullName>
    </submittedName>
</protein>
<feature type="signal peptide" evidence="1">
    <location>
        <begin position="1"/>
        <end position="22"/>
    </location>
</feature>
<gene>
    <name evidence="2" type="ORF">G4223_08725</name>
</gene>
<organism evidence="2 3">
    <name type="scientific">Magnetospirillum aberrantis SpK</name>
    <dbReference type="NCBI Taxonomy" id="908842"/>
    <lineage>
        <taxon>Bacteria</taxon>
        <taxon>Pseudomonadati</taxon>
        <taxon>Pseudomonadota</taxon>
        <taxon>Alphaproteobacteria</taxon>
        <taxon>Rhodospirillales</taxon>
        <taxon>Rhodospirillaceae</taxon>
        <taxon>Magnetospirillum</taxon>
    </lineage>
</organism>
<evidence type="ECO:0000313" key="3">
    <source>
        <dbReference type="Proteomes" id="UP000480684"/>
    </source>
</evidence>
<accession>A0A7C9UZ17</accession>
<comment type="caution">
    <text evidence="2">The sequence shown here is derived from an EMBL/GenBank/DDBJ whole genome shotgun (WGS) entry which is preliminary data.</text>
</comment>
<keyword evidence="3" id="KW-1185">Reference proteome</keyword>
<sequence length="224" mass="24901">MKYLLFPVLAVSALLSGFPAGAEMLVEAEMPAAAPVQREGWLEVADAVEVANIQSLAGAADPLTTPMGLCEQRGCTAFAFQRLGEEEGEQLRGLFAQSRNAEDERLSIGRAIALLERFMGARNGTWRDRAANEREGEDEPGQLDCIAESINTRTYLDRLALAGLMRFHVRGDFIHRYTVVLQHVALEIVPIDGQRRFAVDSWVGANGEEPEIVPYDQWRWEWGV</sequence>
<name>A0A7C9UZ17_9PROT</name>
<proteinExistence type="predicted"/>